<proteinExistence type="predicted"/>
<dbReference type="InterPro" id="IPR011836">
    <property type="entry name" value="YhdP"/>
</dbReference>
<keyword evidence="4" id="KW-1185">Reference proteome</keyword>
<evidence type="ECO:0000313" key="4">
    <source>
        <dbReference type="Proteomes" id="UP000268973"/>
    </source>
</evidence>
<sequence length="1290" mass="143257">MNSTATRITKIFLWLTVTVFVFLAITVTALRIALPQLNHFQPQIQQWVNKGSGLEFEISDIHGFWRNTHPSISLQGVKANTPKSSGIHFSSDTVEVELDLFQSILQFQPVVADLRIYQLNLDITSVKWQKGEESAELNPQGEQKGVMQQLDQLLLRQLDAFSLTESQISFVGLDGSKRQLDIAQLRWQNDGRHHLADGEISLANSQINSARVKANFVDYGSLSDVSGEFYVSAQNVLVTPWLTQYLQTETGIEKGQVSFSSWLTLKKSQPVSAYLELESSELIWQEGERHELWVESGVLELEPHKNGWQVNAHSLQLTTDDIEWPELDAAFDWQPEQWRVNVSQLDIAAITPLVKLAPNSKTTTELLDTFALGGLVEDVRVSMQHGNVDSLKYSADLSNGTMSQWELLPGIHHLTASVSGDLQQARAKVTLIDDVLPYGEVFQAPLNIKQGEVDIVWQNRESGWSLWADKVTAATPDLQVLGAFRLDFPDDRSPFLSFYAEADLYNAGETWRYLPTLALGRDLTDYLSTAIQGGRVNTAKLLWYGELGDFPYKQNNGMFQAWVGLKQAKFSFDTAWPPITDLQLDLLFQNDAMYLDSHSATLMDVTAKRITGRIPELAPGGHIEIEAKATAQGNAVRDYMTASPLVDSVGAALTAVQVDGKVESSFQLNIPFDTDKEARAWGYADLSKNHVTIDAPPMTLEAVSGRIEFDNDVVSAAGLSGDLLTQQVSIDFSGENIDQGYGVAINVLGDWDVKPLAPYIGRQWIDPVSGHAPWQMDIDLQLNDVGFTYQIDTVADFKLVSSNYPAPLNKVSGEKHKVRLQASGNQQSVSARLQMPNAKYQTEIDIRPDVPVLKATNLVLGKGSFKISPITGHQAQIRLDEFDLDSWISMFSGQQPESSAVLAQMNTPTIPLPSRIDIDAKELTLAGIHWNDVDFSAKRKGLGWYASLDSQEAKGEATYLEPYDLSVSLDRLHVYIPALDEELKDKTMFDREKEEKPLISDFERSFHQQVPNITLTIDDFWLQGYKVGKTHLDLQRQGEKVEWKTLSFESGSNKANMNGWWQLNETESHTQFNITMSGENNSEVMERFGISSGIQRAPFDIKADVEWDGSPWSGRVSTLKGDVKTELGKGIVSDVSGAARLLGIFSLDSIIRKMQLDFSDVFDKGMAFNSITGSGSIRNGVFLTNDIKMDAVAGEMNIKGLANLNTRTIDAEVNFTPDITSGIPVLTAFAVAPQTALYVLAITTVISPVVEVFTQVNYEVKGPLDAPIVKELSRSRGEFKLPKKLMDSAQ</sequence>
<comment type="caution">
    <text evidence="3">The sequence shown here is derived from an EMBL/GenBank/DDBJ whole genome shotgun (WGS) entry which is preliminary data.</text>
</comment>
<evidence type="ECO:0000313" key="3">
    <source>
        <dbReference type="EMBL" id="RTZ14326.1"/>
    </source>
</evidence>
<dbReference type="Pfam" id="PF13116">
    <property type="entry name" value="YhdP"/>
    <property type="match status" value="1"/>
</dbReference>
<feature type="transmembrane region" description="Helical" evidence="1">
    <location>
        <begin position="12"/>
        <end position="34"/>
    </location>
</feature>
<keyword evidence="1" id="KW-1133">Transmembrane helix</keyword>
<keyword evidence="1" id="KW-0472">Membrane</keyword>
<dbReference type="NCBIfam" id="TIGR02099">
    <property type="entry name" value="YhdP family protein"/>
    <property type="match status" value="1"/>
</dbReference>
<evidence type="ECO:0000259" key="2">
    <source>
        <dbReference type="Pfam" id="PF13116"/>
    </source>
</evidence>
<dbReference type="PANTHER" id="PTHR38690:SF1">
    <property type="entry name" value="PROTEASE"/>
    <property type="match status" value="1"/>
</dbReference>
<dbReference type="Proteomes" id="UP000268973">
    <property type="component" value="Unassembled WGS sequence"/>
</dbReference>
<gene>
    <name evidence="3" type="ORF">EJ063_16885</name>
</gene>
<evidence type="ECO:0000256" key="1">
    <source>
        <dbReference type="SAM" id="Phobius"/>
    </source>
</evidence>
<reference evidence="3 4" key="1">
    <citation type="submission" date="2018-12" db="EMBL/GenBank/DDBJ databases">
        <title>Vibrio sp. isolated from China Sea.</title>
        <authorList>
            <person name="Li Y."/>
        </authorList>
    </citation>
    <scope>NUCLEOTIDE SEQUENCE [LARGE SCALE GENOMIC DNA]</scope>
    <source>
        <strain evidence="3 4">BEI207</strain>
    </source>
</reference>
<dbReference type="InterPro" id="IPR025263">
    <property type="entry name" value="YhdP_central"/>
</dbReference>
<protein>
    <submittedName>
        <fullName evidence="3">TIGR02099 family protein</fullName>
    </submittedName>
</protein>
<dbReference type="RefSeq" id="WP_126575507.1">
    <property type="nucleotide sequence ID" value="NZ_RXZH01000009.1"/>
</dbReference>
<dbReference type="OrthoDB" id="9762238at2"/>
<organism evidence="3 4">
    <name type="scientific">Vibrio aquaticus</name>
    <dbReference type="NCBI Taxonomy" id="2496559"/>
    <lineage>
        <taxon>Bacteria</taxon>
        <taxon>Pseudomonadati</taxon>
        <taxon>Pseudomonadota</taxon>
        <taxon>Gammaproteobacteria</taxon>
        <taxon>Vibrionales</taxon>
        <taxon>Vibrionaceae</taxon>
        <taxon>Vibrio</taxon>
    </lineage>
</organism>
<dbReference type="PANTHER" id="PTHR38690">
    <property type="entry name" value="PROTEASE-RELATED"/>
    <property type="match status" value="1"/>
</dbReference>
<dbReference type="EMBL" id="RXZH01000009">
    <property type="protein sequence ID" value="RTZ14326.1"/>
    <property type="molecule type" value="Genomic_DNA"/>
</dbReference>
<keyword evidence="1" id="KW-0812">Transmembrane</keyword>
<accession>A0A3S0PM97</accession>
<feature type="domain" description="YhdP central" evidence="2">
    <location>
        <begin position="1"/>
        <end position="1269"/>
    </location>
</feature>
<name>A0A3S0PM97_9VIBR</name>